<dbReference type="EMBL" id="JAPQKR010000004">
    <property type="protein sequence ID" value="KAJ5218723.1"/>
    <property type="molecule type" value="Genomic_DNA"/>
</dbReference>
<dbReference type="Gene3D" id="1.10.555.10">
    <property type="entry name" value="Rho GTPase activation protein"/>
    <property type="match status" value="1"/>
</dbReference>
<evidence type="ECO:0000256" key="1">
    <source>
        <dbReference type="SAM" id="MobiDB-lite"/>
    </source>
</evidence>
<dbReference type="SUPFAM" id="SSF48350">
    <property type="entry name" value="GTPase activation domain, GAP"/>
    <property type="match status" value="1"/>
</dbReference>
<dbReference type="InterPro" id="IPR000198">
    <property type="entry name" value="RhoGAP_dom"/>
</dbReference>
<dbReference type="RefSeq" id="XP_058313296.1">
    <property type="nucleotide sequence ID" value="XM_058447885.1"/>
</dbReference>
<dbReference type="Proteomes" id="UP001150904">
    <property type="component" value="Unassembled WGS sequence"/>
</dbReference>
<keyword evidence="4" id="KW-1185">Reference proteome</keyword>
<dbReference type="GO" id="GO:0007165">
    <property type="term" value="P:signal transduction"/>
    <property type="evidence" value="ECO:0007669"/>
    <property type="project" value="InterPro"/>
</dbReference>
<reference evidence="3" key="2">
    <citation type="journal article" date="2023" name="IMA Fungus">
        <title>Comparative genomic study of the Penicillium genus elucidates a diverse pangenome and 15 lateral gene transfer events.</title>
        <authorList>
            <person name="Petersen C."/>
            <person name="Sorensen T."/>
            <person name="Nielsen M.R."/>
            <person name="Sondergaard T.E."/>
            <person name="Sorensen J.L."/>
            <person name="Fitzpatrick D.A."/>
            <person name="Frisvad J.C."/>
            <person name="Nielsen K.L."/>
        </authorList>
    </citation>
    <scope>NUCLEOTIDE SEQUENCE</scope>
    <source>
        <strain evidence="3">IBT 15544</strain>
    </source>
</reference>
<dbReference type="InterPro" id="IPR008936">
    <property type="entry name" value="Rho_GTPase_activation_prot"/>
</dbReference>
<evidence type="ECO:0000313" key="3">
    <source>
        <dbReference type="EMBL" id="KAJ5218723.1"/>
    </source>
</evidence>
<feature type="compositionally biased region" description="Low complexity" evidence="1">
    <location>
        <begin position="88"/>
        <end position="101"/>
    </location>
</feature>
<feature type="region of interest" description="Disordered" evidence="1">
    <location>
        <begin position="226"/>
        <end position="313"/>
    </location>
</feature>
<comment type="caution">
    <text evidence="3">The sequence shown here is derived from an EMBL/GenBank/DDBJ whole genome shotgun (WGS) entry which is preliminary data.</text>
</comment>
<gene>
    <name evidence="3" type="ORF">N7498_000822</name>
</gene>
<dbReference type="AlphaFoldDB" id="A0A9W9NHJ2"/>
<reference evidence="3" key="1">
    <citation type="submission" date="2022-12" db="EMBL/GenBank/DDBJ databases">
        <authorList>
            <person name="Petersen C."/>
        </authorList>
    </citation>
    <scope>NUCLEOTIDE SEQUENCE</scope>
    <source>
        <strain evidence="3">IBT 15544</strain>
    </source>
</reference>
<sequence length="664" mass="73083">MPFFQALFRPARHNRPSHPTRRTWPRLRRSRRSVVPSPSEPILSATDDPEWDLIDHREANSSTAGNASETLPDDDTPPVQTQHEKRISTSSGSARNRGASSEAPRSPHGSKRLRDFVARLRGSKSQDRSSVMSLKDALQQTEPDDPKYPQVTLDPVKRDVNLPIASIVDQEGLEQNRNVSAQTACSHESKDTAVTVCRHPSQRIPMPLQELNEGWLASIMNFSHESDHPLEPSDPFSDGKASEIPRPTRASAKYSEKQENRQSEASQEQLERKNPESTLHPYSKSHISSRHVSTHSNISSNSQSSRSSRLSRLDPSKATVAFNVLAAKLNLPLSIPVYDATTTGSDEKPNVGEKSSRRHRLLYRVRPVQSNMALEIDSQPSTPKLRRTKTFASLGRRPAPMSSLQGRSVETLSRLGGHSFIVLPADLAPSPLQLPACIVASVMYLRKHGASTAGLFIEPGEIKAATSLYDQFASQVLSAEKDDPRIALTMRVVAMPHSETNPQPGIVLSVGWVLKALLAGLPGGILGSTRLWEALKAIYYSETPAPSRVRLITLAIIALTNEMQCALICAIFGLLTGMLQEMQRIEQRELSGNALRPVASLTDADRLARVFGPLLIGTGGRGSVGQDKVEREVEEQRVAGLLLEHWHGVSRKLREWASVSGIQH</sequence>
<dbReference type="GeneID" id="83175185"/>
<accession>A0A9W9NHJ2</accession>
<organism evidence="3 4">
    <name type="scientific">Penicillium cinerascens</name>
    <dbReference type="NCBI Taxonomy" id="70096"/>
    <lineage>
        <taxon>Eukaryota</taxon>
        <taxon>Fungi</taxon>
        <taxon>Dikarya</taxon>
        <taxon>Ascomycota</taxon>
        <taxon>Pezizomycotina</taxon>
        <taxon>Eurotiomycetes</taxon>
        <taxon>Eurotiomycetidae</taxon>
        <taxon>Eurotiales</taxon>
        <taxon>Aspergillaceae</taxon>
        <taxon>Penicillium</taxon>
    </lineage>
</organism>
<evidence type="ECO:0000259" key="2">
    <source>
        <dbReference type="PROSITE" id="PS50238"/>
    </source>
</evidence>
<dbReference type="PROSITE" id="PS50238">
    <property type="entry name" value="RHOGAP"/>
    <property type="match status" value="1"/>
</dbReference>
<feature type="domain" description="Rho-GAP" evidence="2">
    <location>
        <begin position="421"/>
        <end position="650"/>
    </location>
</feature>
<name>A0A9W9NHJ2_9EURO</name>
<feature type="region of interest" description="Disordered" evidence="1">
    <location>
        <begin position="1"/>
        <end position="152"/>
    </location>
</feature>
<evidence type="ECO:0000313" key="4">
    <source>
        <dbReference type="Proteomes" id="UP001150904"/>
    </source>
</evidence>
<proteinExistence type="predicted"/>
<feature type="compositionally biased region" description="Basic residues" evidence="1">
    <location>
        <begin position="10"/>
        <end position="32"/>
    </location>
</feature>
<feature type="compositionally biased region" description="Polar residues" evidence="1">
    <location>
        <begin position="60"/>
        <end position="69"/>
    </location>
</feature>
<feature type="compositionally biased region" description="Low complexity" evidence="1">
    <location>
        <begin position="294"/>
        <end position="310"/>
    </location>
</feature>
<dbReference type="OrthoDB" id="9994905at2759"/>
<protein>
    <recommendedName>
        <fullName evidence="2">Rho-GAP domain-containing protein</fullName>
    </recommendedName>
</protein>